<accession>A0A1G7AAA0</accession>
<protein>
    <submittedName>
        <fullName evidence="1">Uncharacterized protein</fullName>
    </submittedName>
</protein>
<proteinExistence type="predicted"/>
<dbReference type="OrthoDB" id="663319at2"/>
<evidence type="ECO:0000313" key="1">
    <source>
        <dbReference type="EMBL" id="SDE11739.1"/>
    </source>
</evidence>
<dbReference type="AlphaFoldDB" id="A0A1G7AAA0"/>
<evidence type="ECO:0000313" key="2">
    <source>
        <dbReference type="Proteomes" id="UP000198757"/>
    </source>
</evidence>
<reference evidence="2" key="1">
    <citation type="submission" date="2016-10" db="EMBL/GenBank/DDBJ databases">
        <authorList>
            <person name="Varghese N."/>
            <person name="Submissions S."/>
        </authorList>
    </citation>
    <scope>NUCLEOTIDE SEQUENCE [LARGE SCALE GENOMIC DNA]</scope>
    <source>
        <strain evidence="2">DSM 25811 / CCM 8410 / LMG 26954 / E90</strain>
    </source>
</reference>
<dbReference type="EMBL" id="FMZO01000022">
    <property type="protein sequence ID" value="SDE11739.1"/>
    <property type="molecule type" value="Genomic_DNA"/>
</dbReference>
<sequence>MKNKNNKDPFKTTCWYGQPIRDPYQVFAGCFSNTSVSFYRDMIRDVLLHVTKVAIYKKTDPAGVYRCFKIIRSVMLAAYLIKNRTGVVLEEALMHRPLYCDEPGDEGYCWTSFPRVLSVEEYKNPYRALRHFFKFQSPQQWKACLQAIPERAYTFFVDPGELEAMDLYLHLVQLMEAAHLINVREVTHVNGRLKPGMYLQNQF</sequence>
<organism evidence="1 2">
    <name type="scientific">Niabella drilacis (strain DSM 25811 / CCM 8410 / CCUG 62505 / LMG 26954 / E90)</name>
    <dbReference type="NCBI Taxonomy" id="1285928"/>
    <lineage>
        <taxon>Bacteria</taxon>
        <taxon>Pseudomonadati</taxon>
        <taxon>Bacteroidota</taxon>
        <taxon>Chitinophagia</taxon>
        <taxon>Chitinophagales</taxon>
        <taxon>Chitinophagaceae</taxon>
        <taxon>Niabella</taxon>
    </lineage>
</organism>
<gene>
    <name evidence="1" type="ORF">SAMN04487894_12220</name>
</gene>
<name>A0A1G7AAA0_NIADE</name>
<dbReference type="STRING" id="1285928.SAMN04487894_12220"/>
<dbReference type="RefSeq" id="WP_090393050.1">
    <property type="nucleotide sequence ID" value="NZ_FMZO01000022.1"/>
</dbReference>
<keyword evidence="2" id="KW-1185">Reference proteome</keyword>
<dbReference type="Proteomes" id="UP000198757">
    <property type="component" value="Unassembled WGS sequence"/>
</dbReference>